<protein>
    <recommendedName>
        <fullName evidence="2">histidine kinase</fullName>
        <ecNumber evidence="2">2.7.13.3</ecNumber>
    </recommendedName>
</protein>
<evidence type="ECO:0000259" key="6">
    <source>
        <dbReference type="SMART" id="SM00387"/>
    </source>
</evidence>
<accession>A0A7X6I1H5</accession>
<evidence type="ECO:0000313" key="8">
    <source>
        <dbReference type="Proteomes" id="UP000578686"/>
    </source>
</evidence>
<dbReference type="RefSeq" id="WP_167975011.1">
    <property type="nucleotide sequence ID" value="NZ_JAAVJD010000460.1"/>
</dbReference>
<evidence type="ECO:0000256" key="5">
    <source>
        <dbReference type="ARBA" id="ARBA00022777"/>
    </source>
</evidence>
<evidence type="ECO:0000256" key="4">
    <source>
        <dbReference type="ARBA" id="ARBA00022679"/>
    </source>
</evidence>
<organism evidence="7 8">
    <name type="scientific">Streptomyces lonarensis</name>
    <dbReference type="NCBI Taxonomy" id="700599"/>
    <lineage>
        <taxon>Bacteria</taxon>
        <taxon>Bacillati</taxon>
        <taxon>Actinomycetota</taxon>
        <taxon>Actinomycetes</taxon>
        <taxon>Kitasatosporales</taxon>
        <taxon>Streptomycetaceae</taxon>
        <taxon>Streptomyces</taxon>
    </lineage>
</organism>
<dbReference type="PANTHER" id="PTHR45436:SF5">
    <property type="entry name" value="SENSOR HISTIDINE KINASE TRCS"/>
    <property type="match status" value="1"/>
</dbReference>
<dbReference type="CDD" id="cd00075">
    <property type="entry name" value="HATPase"/>
    <property type="match status" value="1"/>
</dbReference>
<name>A0A7X6I1H5_9ACTN</name>
<keyword evidence="5 7" id="KW-0418">Kinase</keyword>
<sequence>PGRRAARSSWGAADPLTGVRTALAAVHRSALRGIADAASAARVGAGADPLAPALARLAERGRHLADLQLAQLDEMEHRTTDPAALGELFRLDHLATRARRQTDLLASLAGRPAGAAAGDGHHRGPIDVEEVARAAQCEIEDYRRVEVRPSPRALLPGHAAGDLTRLLAELMENATRYSPTHAWVRVTGGLHPLGYAYRIEDRGPGLDAAALAEARGRLASAAVEGPGEDRRLGLFVAGRLAARHGVRIDLLPSDNAGLTVEVVVPTALLTVAEPCRNGVGDDAPLSA</sequence>
<keyword evidence="3" id="KW-0597">Phosphoprotein</keyword>
<dbReference type="InterPro" id="IPR003594">
    <property type="entry name" value="HATPase_dom"/>
</dbReference>
<dbReference type="SUPFAM" id="SSF55874">
    <property type="entry name" value="ATPase domain of HSP90 chaperone/DNA topoisomerase II/histidine kinase"/>
    <property type="match status" value="1"/>
</dbReference>
<comment type="caution">
    <text evidence="7">The sequence shown here is derived from an EMBL/GenBank/DDBJ whole genome shotgun (WGS) entry which is preliminary data.</text>
</comment>
<feature type="non-terminal residue" evidence="7">
    <location>
        <position position="1"/>
    </location>
</feature>
<reference evidence="7 8" key="1">
    <citation type="submission" date="2020-03" db="EMBL/GenBank/DDBJ databases">
        <title>Draft genome of Streptomyces sp. ventii, isolated from the Axial Seamount in the Pacific Ocean, and resequencing of the two type strains Streptomyces lonarensis strain NCL 716 and Streptomyces bohaiensis strain 11A07.</title>
        <authorList>
            <person name="Loughran R.M."/>
            <person name="Pfannmuller K.M."/>
            <person name="Wasson B.J."/>
            <person name="Deadmond M.C."/>
            <person name="Paddock B.E."/>
            <person name="Koyack M.J."/>
            <person name="Gallegos D.A."/>
            <person name="Mitchell E.A."/>
            <person name="Ushijima B."/>
            <person name="Saw J.H."/>
            <person name="Mcphail K.L."/>
            <person name="Videau P."/>
        </authorList>
    </citation>
    <scope>NUCLEOTIDE SEQUENCE [LARGE SCALE GENOMIC DNA]</scope>
    <source>
        <strain evidence="7 8">NCL716</strain>
    </source>
</reference>
<evidence type="ECO:0000256" key="3">
    <source>
        <dbReference type="ARBA" id="ARBA00022553"/>
    </source>
</evidence>
<dbReference type="PANTHER" id="PTHR45436">
    <property type="entry name" value="SENSOR HISTIDINE KINASE YKOH"/>
    <property type="match status" value="1"/>
</dbReference>
<dbReference type="Gene3D" id="3.30.565.10">
    <property type="entry name" value="Histidine kinase-like ATPase, C-terminal domain"/>
    <property type="match status" value="1"/>
</dbReference>
<evidence type="ECO:0000313" key="7">
    <source>
        <dbReference type="EMBL" id="NJQ08833.1"/>
    </source>
</evidence>
<evidence type="ECO:0000256" key="2">
    <source>
        <dbReference type="ARBA" id="ARBA00012438"/>
    </source>
</evidence>
<feature type="domain" description="Histidine kinase/HSP90-like ATPase" evidence="6">
    <location>
        <begin position="158"/>
        <end position="268"/>
    </location>
</feature>
<dbReference type="EC" id="2.7.13.3" evidence="2"/>
<keyword evidence="8" id="KW-1185">Reference proteome</keyword>
<dbReference type="SMART" id="SM00387">
    <property type="entry name" value="HATPase_c"/>
    <property type="match status" value="1"/>
</dbReference>
<dbReference type="GO" id="GO:0000160">
    <property type="term" value="P:phosphorelay signal transduction system"/>
    <property type="evidence" value="ECO:0007669"/>
    <property type="project" value="TreeGrafter"/>
</dbReference>
<dbReference type="Pfam" id="PF02518">
    <property type="entry name" value="HATPase_c"/>
    <property type="match status" value="1"/>
</dbReference>
<keyword evidence="4" id="KW-0808">Transferase</keyword>
<comment type="catalytic activity">
    <reaction evidence="1">
        <text>ATP + protein L-histidine = ADP + protein N-phospho-L-histidine.</text>
        <dbReference type="EC" id="2.7.13.3"/>
    </reaction>
</comment>
<gene>
    <name evidence="7" type="ORF">HCN56_25515</name>
</gene>
<evidence type="ECO:0000256" key="1">
    <source>
        <dbReference type="ARBA" id="ARBA00000085"/>
    </source>
</evidence>
<proteinExistence type="predicted"/>
<dbReference type="AlphaFoldDB" id="A0A7X6I1H5"/>
<dbReference type="GO" id="GO:0004673">
    <property type="term" value="F:protein histidine kinase activity"/>
    <property type="evidence" value="ECO:0007669"/>
    <property type="project" value="UniProtKB-EC"/>
</dbReference>
<dbReference type="GO" id="GO:0005886">
    <property type="term" value="C:plasma membrane"/>
    <property type="evidence" value="ECO:0007669"/>
    <property type="project" value="TreeGrafter"/>
</dbReference>
<dbReference type="InterPro" id="IPR050428">
    <property type="entry name" value="TCS_sensor_his_kinase"/>
</dbReference>
<dbReference type="Proteomes" id="UP000578686">
    <property type="component" value="Unassembled WGS sequence"/>
</dbReference>
<dbReference type="InterPro" id="IPR036890">
    <property type="entry name" value="HATPase_C_sf"/>
</dbReference>
<dbReference type="EMBL" id="JAAVJD010000460">
    <property type="protein sequence ID" value="NJQ08833.1"/>
    <property type="molecule type" value="Genomic_DNA"/>
</dbReference>